<dbReference type="SUPFAM" id="SSF56784">
    <property type="entry name" value="HAD-like"/>
    <property type="match status" value="1"/>
</dbReference>
<protein>
    <submittedName>
        <fullName evidence="4">HAD-IIB family hydrolase</fullName>
    </submittedName>
</protein>
<dbReference type="InterPro" id="IPR036412">
    <property type="entry name" value="HAD-like_sf"/>
</dbReference>
<dbReference type="SFLD" id="SFLDG01142">
    <property type="entry name" value="C2.B.2:_Mannosyl-3-phosphoglyc"/>
    <property type="match status" value="1"/>
</dbReference>
<dbReference type="InterPro" id="IPR006381">
    <property type="entry name" value="HAD-SF-IIB-MPGP"/>
</dbReference>
<dbReference type="PANTHER" id="PTHR10000">
    <property type="entry name" value="PHOSPHOSERINE PHOSPHATASE"/>
    <property type="match status" value="1"/>
</dbReference>
<dbReference type="GO" id="GO:0050531">
    <property type="term" value="F:mannosyl-3-phosphoglycerate phosphatase activity"/>
    <property type="evidence" value="ECO:0007669"/>
    <property type="project" value="InterPro"/>
</dbReference>
<name>A0A5R9INM5_9GAMM</name>
<dbReference type="NCBIfam" id="TIGR01486">
    <property type="entry name" value="HAD-SF-IIB-MPGP"/>
    <property type="match status" value="1"/>
</dbReference>
<evidence type="ECO:0000313" key="5">
    <source>
        <dbReference type="Proteomes" id="UP000307790"/>
    </source>
</evidence>
<keyword evidence="2 4" id="KW-0378">Hydrolase</keyword>
<dbReference type="GO" id="GO:0005829">
    <property type="term" value="C:cytosol"/>
    <property type="evidence" value="ECO:0007669"/>
    <property type="project" value="TreeGrafter"/>
</dbReference>
<keyword evidence="1" id="KW-0479">Metal-binding</keyword>
<dbReference type="PANTHER" id="PTHR10000:SF8">
    <property type="entry name" value="HAD SUPERFAMILY HYDROLASE-LIKE, TYPE 3"/>
    <property type="match status" value="1"/>
</dbReference>
<dbReference type="SFLD" id="SFLDG01140">
    <property type="entry name" value="C2.B:_Phosphomannomutase_and_P"/>
    <property type="match status" value="1"/>
</dbReference>
<dbReference type="GO" id="GO:0051479">
    <property type="term" value="P:mannosylglycerate biosynthetic process"/>
    <property type="evidence" value="ECO:0007669"/>
    <property type="project" value="InterPro"/>
</dbReference>
<keyword evidence="5" id="KW-1185">Reference proteome</keyword>
<dbReference type="Proteomes" id="UP000307790">
    <property type="component" value="Unassembled WGS sequence"/>
</dbReference>
<dbReference type="NCBIfam" id="TIGR01484">
    <property type="entry name" value="HAD-SF-IIB"/>
    <property type="match status" value="1"/>
</dbReference>
<dbReference type="SFLD" id="SFLDS00003">
    <property type="entry name" value="Haloacid_Dehalogenase"/>
    <property type="match status" value="1"/>
</dbReference>
<dbReference type="Pfam" id="PF08282">
    <property type="entry name" value="Hydrolase_3"/>
    <property type="match status" value="1"/>
</dbReference>
<accession>A0A5R9INM5</accession>
<dbReference type="AlphaFoldDB" id="A0A5R9INM5"/>
<comment type="caution">
    <text evidence="4">The sequence shown here is derived from an EMBL/GenBank/DDBJ whole genome shotgun (WGS) entry which is preliminary data.</text>
</comment>
<keyword evidence="3" id="KW-0460">Magnesium</keyword>
<evidence type="ECO:0000313" key="4">
    <source>
        <dbReference type="EMBL" id="TLU67144.1"/>
    </source>
</evidence>
<dbReference type="OrthoDB" id="193379at2"/>
<proteinExistence type="predicted"/>
<dbReference type="InterPro" id="IPR023214">
    <property type="entry name" value="HAD_sf"/>
</dbReference>
<evidence type="ECO:0000256" key="1">
    <source>
        <dbReference type="ARBA" id="ARBA00022723"/>
    </source>
</evidence>
<dbReference type="Gene3D" id="3.30.980.20">
    <property type="entry name" value="Putative mannosyl-3-phosphoglycerate phosphatase, domain 2"/>
    <property type="match status" value="1"/>
</dbReference>
<reference evidence="4 5" key="1">
    <citation type="submission" date="2019-05" db="EMBL/GenBank/DDBJ databases">
        <title>Genome sequences of Thalassotalea litorea 1K03283.</title>
        <authorList>
            <person name="Zhang D."/>
        </authorList>
    </citation>
    <scope>NUCLEOTIDE SEQUENCE [LARGE SCALE GENOMIC DNA]</scope>
    <source>
        <strain evidence="4 5">MCCC 1K03283</strain>
    </source>
</reference>
<gene>
    <name evidence="4" type="ORF">FE810_02340</name>
</gene>
<dbReference type="EMBL" id="VCBC01000003">
    <property type="protein sequence ID" value="TLU67144.1"/>
    <property type="molecule type" value="Genomic_DNA"/>
</dbReference>
<evidence type="ECO:0000256" key="2">
    <source>
        <dbReference type="ARBA" id="ARBA00022801"/>
    </source>
</evidence>
<dbReference type="GO" id="GO:0000287">
    <property type="term" value="F:magnesium ion binding"/>
    <property type="evidence" value="ECO:0007669"/>
    <property type="project" value="UniProtKB-ARBA"/>
</dbReference>
<dbReference type="InterPro" id="IPR006379">
    <property type="entry name" value="HAD-SF_hydro_IIB"/>
</dbReference>
<organism evidence="4 5">
    <name type="scientific">Thalassotalea litorea</name>
    <dbReference type="NCBI Taxonomy" id="2020715"/>
    <lineage>
        <taxon>Bacteria</taxon>
        <taxon>Pseudomonadati</taxon>
        <taxon>Pseudomonadota</taxon>
        <taxon>Gammaproteobacteria</taxon>
        <taxon>Alteromonadales</taxon>
        <taxon>Colwelliaceae</taxon>
        <taxon>Thalassotalea</taxon>
    </lineage>
</organism>
<dbReference type="Gene3D" id="3.40.50.1000">
    <property type="entry name" value="HAD superfamily/HAD-like"/>
    <property type="match status" value="1"/>
</dbReference>
<evidence type="ECO:0000256" key="3">
    <source>
        <dbReference type="ARBA" id="ARBA00022842"/>
    </source>
</evidence>
<sequence>MVRKPTATFFEITTTPRFKAISSWYACCSIFNSPDQSRITNKVGILQNEYIISTDLDGTLLDHHTYRFNKAMPALEYCDNAQVPIVFNTSKTFIETERLCKTLNNNHPFIIENGSALYIPKNYFTKELDSKIPRYDAGAYWLYKFGLNRSEILSRLTTFNAQHPYKFRGFNAMSGRELCKVTGLSLDQAASAQERQFSEPLYWQDSDENLQNFVKHLQLFGLNVIKGGRFVHVLGQSNKAKPLTYLKELYELNSDNQQTVIALGDSDNDKDMLHCADIAIVIASPVHENPVIDKHPHLIRSRYQGPDGWNDAILTLLQDNA</sequence>